<evidence type="ECO:0000313" key="1">
    <source>
        <dbReference type="EMBL" id="MPC56955.1"/>
    </source>
</evidence>
<comment type="caution">
    <text evidence="1">The sequence shown here is derived from an EMBL/GenBank/DDBJ whole genome shotgun (WGS) entry which is preliminary data.</text>
</comment>
<dbReference type="EMBL" id="VSRR010014379">
    <property type="protein sequence ID" value="MPC56955.1"/>
    <property type="molecule type" value="Genomic_DNA"/>
</dbReference>
<accession>A0A5B7GHM2</accession>
<protein>
    <submittedName>
        <fullName evidence="1">Uncharacterized protein</fullName>
    </submittedName>
</protein>
<gene>
    <name evidence="1" type="ORF">E2C01_050923</name>
</gene>
<dbReference type="AlphaFoldDB" id="A0A5B7GHM2"/>
<evidence type="ECO:0000313" key="2">
    <source>
        <dbReference type="Proteomes" id="UP000324222"/>
    </source>
</evidence>
<proteinExistence type="predicted"/>
<name>A0A5B7GHM2_PORTR</name>
<keyword evidence="2" id="KW-1185">Reference proteome</keyword>
<sequence length="72" mass="7876">MYARIGSIVLTILRESHVLYQVTPHMDKGKERCAAAMSTSPHYILRVRTGGGPGGSAAYGSRAYRCHQRAGR</sequence>
<organism evidence="1 2">
    <name type="scientific">Portunus trituberculatus</name>
    <name type="common">Swimming crab</name>
    <name type="synonym">Neptunus trituberculatus</name>
    <dbReference type="NCBI Taxonomy" id="210409"/>
    <lineage>
        <taxon>Eukaryota</taxon>
        <taxon>Metazoa</taxon>
        <taxon>Ecdysozoa</taxon>
        <taxon>Arthropoda</taxon>
        <taxon>Crustacea</taxon>
        <taxon>Multicrustacea</taxon>
        <taxon>Malacostraca</taxon>
        <taxon>Eumalacostraca</taxon>
        <taxon>Eucarida</taxon>
        <taxon>Decapoda</taxon>
        <taxon>Pleocyemata</taxon>
        <taxon>Brachyura</taxon>
        <taxon>Eubrachyura</taxon>
        <taxon>Portunoidea</taxon>
        <taxon>Portunidae</taxon>
        <taxon>Portuninae</taxon>
        <taxon>Portunus</taxon>
    </lineage>
</organism>
<dbReference type="Proteomes" id="UP000324222">
    <property type="component" value="Unassembled WGS sequence"/>
</dbReference>
<reference evidence="1 2" key="1">
    <citation type="submission" date="2019-05" db="EMBL/GenBank/DDBJ databases">
        <title>Another draft genome of Portunus trituberculatus and its Hox gene families provides insights of decapod evolution.</title>
        <authorList>
            <person name="Jeong J.-H."/>
            <person name="Song I."/>
            <person name="Kim S."/>
            <person name="Choi T."/>
            <person name="Kim D."/>
            <person name="Ryu S."/>
            <person name="Kim W."/>
        </authorList>
    </citation>
    <scope>NUCLEOTIDE SEQUENCE [LARGE SCALE GENOMIC DNA]</scope>
    <source>
        <tissue evidence="1">Muscle</tissue>
    </source>
</reference>